<organism evidence="2 3">
    <name type="scientific">Pseudozyma antarctica (strain T-34)</name>
    <name type="common">Yeast</name>
    <name type="synonym">Candida antarctica</name>
    <dbReference type="NCBI Taxonomy" id="1151754"/>
    <lineage>
        <taxon>Eukaryota</taxon>
        <taxon>Fungi</taxon>
        <taxon>Dikarya</taxon>
        <taxon>Basidiomycota</taxon>
        <taxon>Ustilaginomycotina</taxon>
        <taxon>Ustilaginomycetes</taxon>
        <taxon>Ustilaginales</taxon>
        <taxon>Ustilaginaceae</taxon>
        <taxon>Moesziomyces</taxon>
    </lineage>
</organism>
<evidence type="ECO:0000313" key="2">
    <source>
        <dbReference type="EMBL" id="GAC71441.1"/>
    </source>
</evidence>
<name>M9LJF1_PSEA3</name>
<sequence length="113" mass="11926">MLLFKPRLPDRCIASNRWAVIGVPTCAGHDADHVRTPLFLGHAPSNLVRSRLISGRAAAAAAAVRAASISLAKPLYMQSGSTGDSHPQRGEIPSSVGQHRRLAAPIGGVDRDQ</sequence>
<accession>M9LJF1</accession>
<evidence type="ECO:0000313" key="3">
    <source>
        <dbReference type="Proteomes" id="UP000011976"/>
    </source>
</evidence>
<dbReference type="Proteomes" id="UP000011976">
    <property type="component" value="Unassembled WGS sequence"/>
</dbReference>
<dbReference type="EMBL" id="DF196769">
    <property type="protein sequence ID" value="GAC71441.1"/>
    <property type="molecule type" value="Genomic_DNA"/>
</dbReference>
<protein>
    <submittedName>
        <fullName evidence="2">Uncharacterized protein</fullName>
    </submittedName>
</protein>
<gene>
    <name evidence="2" type="ORF">PANT_3c00027</name>
</gene>
<dbReference type="AlphaFoldDB" id="M9LJF1"/>
<evidence type="ECO:0000256" key="1">
    <source>
        <dbReference type="SAM" id="MobiDB-lite"/>
    </source>
</evidence>
<reference evidence="3" key="1">
    <citation type="journal article" date="2013" name="Genome Announc.">
        <title>Genome sequence of the basidiomycetous yeast Pseudozyma antarctica T-34, a producer of the glycolipid biosurfactants mannosylerythritol lipids.</title>
        <authorList>
            <person name="Morita T."/>
            <person name="Koike H."/>
            <person name="Koyama Y."/>
            <person name="Hagiwara H."/>
            <person name="Ito E."/>
            <person name="Fukuoka T."/>
            <person name="Imura T."/>
            <person name="Machida M."/>
            <person name="Kitamoto D."/>
        </authorList>
    </citation>
    <scope>NUCLEOTIDE SEQUENCE [LARGE SCALE GENOMIC DNA]</scope>
    <source>
        <strain evidence="3">T-34</strain>
    </source>
</reference>
<proteinExistence type="predicted"/>
<feature type="region of interest" description="Disordered" evidence="1">
    <location>
        <begin position="77"/>
        <end position="113"/>
    </location>
</feature>